<feature type="region of interest" description="Disordered" evidence="1">
    <location>
        <begin position="373"/>
        <end position="428"/>
    </location>
</feature>
<dbReference type="AlphaFoldDB" id="A0AAV2QIQ1"/>
<evidence type="ECO:0000313" key="2">
    <source>
        <dbReference type="EMBL" id="CAL4087572.1"/>
    </source>
</evidence>
<feature type="compositionally biased region" description="Acidic residues" evidence="1">
    <location>
        <begin position="389"/>
        <end position="418"/>
    </location>
</feature>
<feature type="compositionally biased region" description="Gly residues" evidence="1">
    <location>
        <begin position="419"/>
        <end position="428"/>
    </location>
</feature>
<feature type="compositionally biased region" description="Basic and acidic residues" evidence="1">
    <location>
        <begin position="373"/>
        <end position="388"/>
    </location>
</feature>
<accession>A0AAV2QIQ1</accession>
<evidence type="ECO:0000256" key="1">
    <source>
        <dbReference type="SAM" id="MobiDB-lite"/>
    </source>
</evidence>
<organism evidence="2 3">
    <name type="scientific">Meganyctiphanes norvegica</name>
    <name type="common">Northern krill</name>
    <name type="synonym">Thysanopoda norvegica</name>
    <dbReference type="NCBI Taxonomy" id="48144"/>
    <lineage>
        <taxon>Eukaryota</taxon>
        <taxon>Metazoa</taxon>
        <taxon>Ecdysozoa</taxon>
        <taxon>Arthropoda</taxon>
        <taxon>Crustacea</taxon>
        <taxon>Multicrustacea</taxon>
        <taxon>Malacostraca</taxon>
        <taxon>Eumalacostraca</taxon>
        <taxon>Eucarida</taxon>
        <taxon>Euphausiacea</taxon>
        <taxon>Euphausiidae</taxon>
        <taxon>Meganyctiphanes</taxon>
    </lineage>
</organism>
<reference evidence="2 3" key="1">
    <citation type="submission" date="2024-05" db="EMBL/GenBank/DDBJ databases">
        <authorList>
            <person name="Wallberg A."/>
        </authorList>
    </citation>
    <scope>NUCLEOTIDE SEQUENCE [LARGE SCALE GENOMIC DNA]</scope>
</reference>
<protein>
    <submittedName>
        <fullName evidence="2">Uncharacterized protein</fullName>
    </submittedName>
</protein>
<evidence type="ECO:0000313" key="3">
    <source>
        <dbReference type="Proteomes" id="UP001497623"/>
    </source>
</evidence>
<comment type="caution">
    <text evidence="2">The sequence shown here is derived from an EMBL/GenBank/DDBJ whole genome shotgun (WGS) entry which is preliminary data.</text>
</comment>
<keyword evidence="3" id="KW-1185">Reference proteome</keyword>
<proteinExistence type="predicted"/>
<dbReference type="Proteomes" id="UP001497623">
    <property type="component" value="Unassembled WGS sequence"/>
</dbReference>
<name>A0AAV2QIQ1_MEGNR</name>
<gene>
    <name evidence="2" type="ORF">MNOR_LOCUS13257</name>
</gene>
<dbReference type="EMBL" id="CAXKWB010007521">
    <property type="protein sequence ID" value="CAL4087572.1"/>
    <property type="molecule type" value="Genomic_DNA"/>
</dbReference>
<sequence length="428" mass="48245">MDSEITPLEKSLMELLEPSTTPEKALQSFSSFSFSQDAYTRNKEHVLICVAHIKFIMTRLPDACVDGIWEDILKKTIKYSRVLGPSQKIDLAVCYESTFIYEEFGPTLAQAAFWMNEALSIRNKCPNPYTRLELFRLVRILNQYSTHLVWESISKVFIHTISEIQPHCIYTSADVNKVVFNVIDMEYIFLKCYQHGHLKTNDLFANNTFLLNCIQLIGVFADLTGSIKVPEGLLSYVNENYIVLNEVTDNYLIQISACVSVLKYIGFMVSFNALIPGSIPLHNHLRLLPLFHPDVAETFCDLTSAIINNKVCKTDTTLNLIENRNRIAEELAVCTKTCDLPRLLMCRQIQGSSMLIHQHSLLLRNISPFSTHDSDGNLRGNESDRDDSSDVDESDGDDSSDVDGTDGDDSSDVDESDGDGGGNHYFHL</sequence>